<comment type="similarity">
    <text evidence="1">Belongs to the short-chain dehydrogenases/reductases (SDR) family.</text>
</comment>
<dbReference type="Proteomes" id="UP000095621">
    <property type="component" value="Unassembled WGS sequence"/>
</dbReference>
<feature type="domain" description="Ketoreductase" evidence="4">
    <location>
        <begin position="7"/>
        <end position="177"/>
    </location>
</feature>
<evidence type="ECO:0000256" key="1">
    <source>
        <dbReference type="ARBA" id="ARBA00006484"/>
    </source>
</evidence>
<dbReference type="RefSeq" id="WP_022097656.1">
    <property type="nucleotide sequence ID" value="NZ_CZBU01000002.1"/>
</dbReference>
<name>A0A174YVK9_9FIRM</name>
<keyword evidence="3" id="KW-0443">Lipid metabolism</keyword>
<dbReference type="AlphaFoldDB" id="A0A174YVK9"/>
<dbReference type="EMBL" id="WKRD01000007">
    <property type="protein sequence ID" value="MSC57701.1"/>
    <property type="molecule type" value="Genomic_DNA"/>
</dbReference>
<keyword evidence="2 5" id="KW-0560">Oxidoreductase</keyword>
<dbReference type="FunFam" id="3.40.50.720:FF:000084">
    <property type="entry name" value="Short-chain dehydrogenase reductase"/>
    <property type="match status" value="1"/>
</dbReference>
<dbReference type="GO" id="GO:0052588">
    <property type="term" value="F:diacetyl reductase ((S)-acetoin forming) (NAD+) activity"/>
    <property type="evidence" value="ECO:0007669"/>
    <property type="project" value="UniProtKB-EC"/>
</dbReference>
<organism evidence="5 7">
    <name type="scientific">Lachnospira eligens</name>
    <dbReference type="NCBI Taxonomy" id="39485"/>
    <lineage>
        <taxon>Bacteria</taxon>
        <taxon>Bacillati</taxon>
        <taxon>Bacillota</taxon>
        <taxon>Clostridia</taxon>
        <taxon>Lachnospirales</taxon>
        <taxon>Lachnospiraceae</taxon>
        <taxon>Lachnospira</taxon>
    </lineage>
</organism>
<dbReference type="InterPro" id="IPR050259">
    <property type="entry name" value="SDR"/>
</dbReference>
<dbReference type="InterPro" id="IPR002347">
    <property type="entry name" value="SDR_fam"/>
</dbReference>
<dbReference type="PRINTS" id="PR00080">
    <property type="entry name" value="SDRFAMILY"/>
</dbReference>
<reference evidence="6 8" key="2">
    <citation type="journal article" date="2019" name="Nat. Med.">
        <title>A library of human gut bacterial isolates paired with longitudinal multiomics data enables mechanistic microbiome research.</title>
        <authorList>
            <person name="Poyet M."/>
            <person name="Groussin M."/>
            <person name="Gibbons S.M."/>
            <person name="Avila-Pacheco J."/>
            <person name="Jiang X."/>
            <person name="Kearney S.M."/>
            <person name="Perrotta A.R."/>
            <person name="Berdy B."/>
            <person name="Zhao S."/>
            <person name="Lieberman T.D."/>
            <person name="Swanson P.K."/>
            <person name="Smith M."/>
            <person name="Roesemann S."/>
            <person name="Alexander J.E."/>
            <person name="Rich S.A."/>
            <person name="Livny J."/>
            <person name="Vlamakis H."/>
            <person name="Clish C."/>
            <person name="Bullock K."/>
            <person name="Deik A."/>
            <person name="Scott J."/>
            <person name="Pierce K.A."/>
            <person name="Xavier R.J."/>
            <person name="Alm E.J."/>
        </authorList>
    </citation>
    <scope>NUCLEOTIDE SEQUENCE [LARGE SCALE GENOMIC DNA]</scope>
    <source>
        <strain evidence="6 8">BIOML-A1</strain>
    </source>
</reference>
<dbReference type="PANTHER" id="PTHR42879:SF2">
    <property type="entry name" value="3-OXOACYL-[ACYL-CARRIER-PROTEIN] REDUCTASE FABG"/>
    <property type="match status" value="1"/>
</dbReference>
<evidence type="ECO:0000313" key="8">
    <source>
        <dbReference type="Proteomes" id="UP000481964"/>
    </source>
</evidence>
<dbReference type="InterPro" id="IPR036291">
    <property type="entry name" value="NAD(P)-bd_dom_sf"/>
</dbReference>
<evidence type="ECO:0000259" key="4">
    <source>
        <dbReference type="SMART" id="SM00822"/>
    </source>
</evidence>
<evidence type="ECO:0000313" key="6">
    <source>
        <dbReference type="EMBL" id="MSC57701.1"/>
    </source>
</evidence>
<dbReference type="EC" id="1.1.1.304" evidence="5"/>
<evidence type="ECO:0000256" key="2">
    <source>
        <dbReference type="ARBA" id="ARBA00023002"/>
    </source>
</evidence>
<protein>
    <submittedName>
        <fullName evidence="5">Diacetyl reductase [(S)-acetoin forming]</fullName>
        <ecNumber evidence="5">1.1.1.304</ecNumber>
    </submittedName>
    <submittedName>
        <fullName evidence="6">SDR family oxidoreductase</fullName>
    </submittedName>
</protein>
<dbReference type="SUPFAM" id="SSF51735">
    <property type="entry name" value="NAD(P)-binding Rossmann-fold domains"/>
    <property type="match status" value="1"/>
</dbReference>
<evidence type="ECO:0000313" key="5">
    <source>
        <dbReference type="EMBL" id="CUQ76719.1"/>
    </source>
</evidence>
<gene>
    <name evidence="5" type="primary">budC</name>
    <name evidence="5" type="ORF">ERS852490_01215</name>
    <name evidence="6" type="ORF">GKE48_09655</name>
</gene>
<dbReference type="PRINTS" id="PR00081">
    <property type="entry name" value="GDHRDH"/>
</dbReference>
<dbReference type="EMBL" id="CZBU01000002">
    <property type="protein sequence ID" value="CUQ76719.1"/>
    <property type="molecule type" value="Genomic_DNA"/>
</dbReference>
<sequence length="253" mass="26952">MKQLKEKVAIVTGAGQGIGKGIALCLAKRGVKVIATGRRAEPIEQTIAEIKELGGEGFAMTCDSADRARVEEVVKAAAEKYGTVDVVVNNAQAIVPSAPVEETSYDNMLKAWQSGVIGSLNYMQAAFPYMKEQHEGRIINFASATGMFGIAGQLAYGSNKEALRGMTKIAAKEWGQYGICVNIVLPGAESPAAKAWAEKFPEEYAKQVNLNPMKRFGDPEIDIAPVIAFLAGPDSCYFSGQSVIVDGANSIMP</sequence>
<proteinExistence type="inferred from homology"/>
<dbReference type="SMART" id="SM00822">
    <property type="entry name" value="PKS_KR"/>
    <property type="match status" value="1"/>
</dbReference>
<dbReference type="PANTHER" id="PTHR42879">
    <property type="entry name" value="3-OXOACYL-(ACYL-CARRIER-PROTEIN) REDUCTASE"/>
    <property type="match status" value="1"/>
</dbReference>
<reference evidence="5 7" key="1">
    <citation type="submission" date="2015-09" db="EMBL/GenBank/DDBJ databases">
        <authorList>
            <consortium name="Pathogen Informatics"/>
        </authorList>
    </citation>
    <scope>NUCLEOTIDE SEQUENCE [LARGE SCALE GENOMIC DNA]</scope>
    <source>
        <strain evidence="5 7">2789STDY5834875</strain>
    </source>
</reference>
<dbReference type="CDD" id="cd05233">
    <property type="entry name" value="SDR_c"/>
    <property type="match status" value="1"/>
</dbReference>
<dbReference type="Proteomes" id="UP000481964">
    <property type="component" value="Unassembled WGS sequence"/>
</dbReference>
<evidence type="ECO:0000256" key="3">
    <source>
        <dbReference type="ARBA" id="ARBA00023221"/>
    </source>
</evidence>
<evidence type="ECO:0000313" key="7">
    <source>
        <dbReference type="Proteomes" id="UP000095621"/>
    </source>
</evidence>
<dbReference type="Pfam" id="PF13561">
    <property type="entry name" value="adh_short_C2"/>
    <property type="match status" value="1"/>
</dbReference>
<keyword evidence="3" id="KW-0753">Steroid metabolism</keyword>
<dbReference type="Gene3D" id="3.40.50.720">
    <property type="entry name" value="NAD(P)-binding Rossmann-like Domain"/>
    <property type="match status" value="1"/>
</dbReference>
<dbReference type="GO" id="GO:0008206">
    <property type="term" value="P:bile acid metabolic process"/>
    <property type="evidence" value="ECO:0007669"/>
    <property type="project" value="UniProtKB-ARBA"/>
</dbReference>
<dbReference type="InterPro" id="IPR057326">
    <property type="entry name" value="KR_dom"/>
</dbReference>
<accession>A0A174YVK9</accession>
<dbReference type="OrthoDB" id="9803333at2"/>